<name>A0A7N2M5B5_QUELO</name>
<dbReference type="Gramene" id="QL07p032026:mrna">
    <property type="protein sequence ID" value="QL07p032026:mrna"/>
    <property type="gene ID" value="QL07p032026"/>
</dbReference>
<sequence>MEKKQFFNGGGSGSGSGFSNSQLQFQGGYAYAYNHGLQISEAVNYSDKQMPQLVEMIDLEVCSDKQMPQLVEIIDLEFQAKDSELQCQQTQNWHMEGATTPLVDIEQVQAYQQAKRPHLGVNDLASPISDWQQVQAHQQAKRPCLAVEDSSTSLSVTNFSVQSNHIINNQGSEYPMMAIHNQENVNYPYAPMRDQIQGPHSIPTTTPGMINYPYAPMRDQIQGPHSIPKTTTTEMINYPYAPMRDQIQGSHSINTITQVDPDTDEEDQIIDQNEYLTRIKSLTNLLDLEKEQNPGNNTQTQDNITVNQLSSEPQLAHKPVIRVNSFTSLISLGPGSKC</sequence>
<dbReference type="InParanoid" id="A0A7N2M5B5"/>
<protein>
    <submittedName>
        <fullName evidence="1">Uncharacterized protein</fullName>
    </submittedName>
</protein>
<dbReference type="Proteomes" id="UP000594261">
    <property type="component" value="Chromosome 7"/>
</dbReference>
<dbReference type="EMBL" id="LRBV02000007">
    <property type="status" value="NOT_ANNOTATED_CDS"/>
    <property type="molecule type" value="Genomic_DNA"/>
</dbReference>
<keyword evidence="2" id="KW-1185">Reference proteome</keyword>
<evidence type="ECO:0000313" key="2">
    <source>
        <dbReference type="Proteomes" id="UP000594261"/>
    </source>
</evidence>
<dbReference type="AlphaFoldDB" id="A0A7N2M5B5"/>
<evidence type="ECO:0000313" key="1">
    <source>
        <dbReference type="EnsemblPlants" id="QL07p032026:mrna"/>
    </source>
</evidence>
<proteinExistence type="predicted"/>
<accession>A0A7N2M5B5</accession>
<reference evidence="1 2" key="1">
    <citation type="journal article" date="2016" name="G3 (Bethesda)">
        <title>First Draft Assembly and Annotation of the Genome of a California Endemic Oak Quercus lobata Nee (Fagaceae).</title>
        <authorList>
            <person name="Sork V.L."/>
            <person name="Fitz-Gibbon S.T."/>
            <person name="Puiu D."/>
            <person name="Crepeau M."/>
            <person name="Gugger P.F."/>
            <person name="Sherman R."/>
            <person name="Stevens K."/>
            <person name="Langley C.H."/>
            <person name="Pellegrini M."/>
            <person name="Salzberg S.L."/>
        </authorList>
    </citation>
    <scope>NUCLEOTIDE SEQUENCE [LARGE SCALE GENOMIC DNA]</scope>
    <source>
        <strain evidence="1 2">cv. SW786</strain>
    </source>
</reference>
<organism evidence="1 2">
    <name type="scientific">Quercus lobata</name>
    <name type="common">Valley oak</name>
    <dbReference type="NCBI Taxonomy" id="97700"/>
    <lineage>
        <taxon>Eukaryota</taxon>
        <taxon>Viridiplantae</taxon>
        <taxon>Streptophyta</taxon>
        <taxon>Embryophyta</taxon>
        <taxon>Tracheophyta</taxon>
        <taxon>Spermatophyta</taxon>
        <taxon>Magnoliopsida</taxon>
        <taxon>eudicotyledons</taxon>
        <taxon>Gunneridae</taxon>
        <taxon>Pentapetalae</taxon>
        <taxon>rosids</taxon>
        <taxon>fabids</taxon>
        <taxon>Fagales</taxon>
        <taxon>Fagaceae</taxon>
        <taxon>Quercus</taxon>
    </lineage>
</organism>
<reference evidence="1" key="2">
    <citation type="submission" date="2021-01" db="UniProtKB">
        <authorList>
            <consortium name="EnsemblPlants"/>
        </authorList>
    </citation>
    <scope>IDENTIFICATION</scope>
</reference>
<dbReference type="EnsemblPlants" id="QL07p032026:mrna">
    <property type="protein sequence ID" value="QL07p032026:mrna"/>
    <property type="gene ID" value="QL07p032026"/>
</dbReference>